<dbReference type="Proteomes" id="UP000307808">
    <property type="component" value="Unassembled WGS sequence"/>
</dbReference>
<evidence type="ECO:0000313" key="6">
    <source>
        <dbReference type="EMBL" id="TKI64587.1"/>
    </source>
</evidence>
<evidence type="ECO:0000256" key="1">
    <source>
        <dbReference type="ARBA" id="ARBA00010333"/>
    </source>
</evidence>
<dbReference type="PROSITE" id="PS51257">
    <property type="entry name" value="PROKAR_LIPOPROTEIN"/>
    <property type="match status" value="1"/>
</dbReference>
<keyword evidence="3 4" id="KW-0732">Signal</keyword>
<dbReference type="Gene3D" id="3.40.190.10">
    <property type="entry name" value="Periplasmic binding protein-like II"/>
    <property type="match status" value="2"/>
</dbReference>
<evidence type="ECO:0000259" key="5">
    <source>
        <dbReference type="SMART" id="SM00062"/>
    </source>
</evidence>
<evidence type="ECO:0000313" key="7">
    <source>
        <dbReference type="Proteomes" id="UP000307808"/>
    </source>
</evidence>
<dbReference type="SMART" id="SM00062">
    <property type="entry name" value="PBPb"/>
    <property type="match status" value="1"/>
</dbReference>
<dbReference type="GO" id="GO:0006865">
    <property type="term" value="P:amino acid transport"/>
    <property type="evidence" value="ECO:0007669"/>
    <property type="project" value="TreeGrafter"/>
</dbReference>
<dbReference type="GO" id="GO:0030288">
    <property type="term" value="C:outer membrane-bounded periplasmic space"/>
    <property type="evidence" value="ECO:0007669"/>
    <property type="project" value="TreeGrafter"/>
</dbReference>
<dbReference type="RefSeq" id="WP_137065045.1">
    <property type="nucleotide sequence ID" value="NZ_CP040748.1"/>
</dbReference>
<reference evidence="6 7" key="1">
    <citation type="submission" date="2019-04" db="EMBL/GenBank/DDBJ databases">
        <authorList>
            <person name="Dong K."/>
        </authorList>
    </citation>
    <scope>NUCLEOTIDE SEQUENCE [LARGE SCALE GENOMIC DNA]</scope>
    <source>
        <strain evidence="7">dk3543</strain>
    </source>
</reference>
<dbReference type="Pfam" id="PF00497">
    <property type="entry name" value="SBP_bac_3"/>
    <property type="match status" value="1"/>
</dbReference>
<feature type="signal peptide" evidence="4">
    <location>
        <begin position="1"/>
        <end position="23"/>
    </location>
</feature>
<accession>A0A4U2YSX8</accession>
<dbReference type="AlphaFoldDB" id="A0A4U2YSX8"/>
<evidence type="ECO:0000256" key="4">
    <source>
        <dbReference type="SAM" id="SignalP"/>
    </source>
</evidence>
<keyword evidence="2" id="KW-0813">Transport</keyword>
<evidence type="ECO:0000256" key="2">
    <source>
        <dbReference type="ARBA" id="ARBA00022448"/>
    </source>
</evidence>
<dbReference type="GO" id="GO:0005576">
    <property type="term" value="C:extracellular region"/>
    <property type="evidence" value="ECO:0007669"/>
    <property type="project" value="TreeGrafter"/>
</dbReference>
<proteinExistence type="inferred from homology"/>
<organism evidence="6 7">
    <name type="scientific">Nocardioides jishulii</name>
    <dbReference type="NCBI Taxonomy" id="2575440"/>
    <lineage>
        <taxon>Bacteria</taxon>
        <taxon>Bacillati</taxon>
        <taxon>Actinomycetota</taxon>
        <taxon>Actinomycetes</taxon>
        <taxon>Propionibacteriales</taxon>
        <taxon>Nocardioidaceae</taxon>
        <taxon>Nocardioides</taxon>
    </lineage>
</organism>
<dbReference type="PANTHER" id="PTHR30085">
    <property type="entry name" value="AMINO ACID ABC TRANSPORTER PERMEASE"/>
    <property type="match status" value="1"/>
</dbReference>
<protein>
    <submittedName>
        <fullName evidence="6">Glutamate ABC transporter substrate-binding protein</fullName>
    </submittedName>
</protein>
<sequence length="292" mass="31675">MRFRRTKAVVVGVSLALAMAACGGDDKDSGPEVKSDIDFESGTTMAEIADRGTVTIGTKFDQPGFGLRNLKGEPEGFDVEVGKIIAGALGIPAEDITWKETPSDVREQVIENGDVDFVIATYTINDERKKRITFAGPYYVAGQQLMVRSDDDKIKDLEDLKDPKVRVCSVTGSTPSETIRDFLANERQLTLFDVYDKCASALKNGQTDVVTTDNVILAGFVSESDGDFKLVGDQFTEEPYGIGIKKGDVDFCEFINETLEANEDSYNEAWSSTAGKIEGTSPAQLPDADSCS</sequence>
<dbReference type="PANTHER" id="PTHR30085:SF6">
    <property type="entry name" value="ABC TRANSPORTER GLUTAMINE-BINDING PROTEIN GLNH"/>
    <property type="match status" value="1"/>
</dbReference>
<dbReference type="InterPro" id="IPR001638">
    <property type="entry name" value="Solute-binding_3/MltF_N"/>
</dbReference>
<name>A0A4U2YSX8_9ACTN</name>
<dbReference type="SUPFAM" id="SSF53850">
    <property type="entry name" value="Periplasmic binding protein-like II"/>
    <property type="match status" value="1"/>
</dbReference>
<dbReference type="InterPro" id="IPR051455">
    <property type="entry name" value="Bact_solute-bind_prot3"/>
</dbReference>
<evidence type="ECO:0000256" key="3">
    <source>
        <dbReference type="ARBA" id="ARBA00022729"/>
    </source>
</evidence>
<gene>
    <name evidence="6" type="ORF">FC770_05560</name>
</gene>
<comment type="caution">
    <text evidence="6">The sequence shown here is derived from an EMBL/GenBank/DDBJ whole genome shotgun (WGS) entry which is preliminary data.</text>
</comment>
<dbReference type="CDD" id="cd13690">
    <property type="entry name" value="PBP2_GluB"/>
    <property type="match status" value="1"/>
</dbReference>
<comment type="similarity">
    <text evidence="1">Belongs to the bacterial solute-binding protein 3 family.</text>
</comment>
<feature type="domain" description="Solute-binding protein family 3/N-terminal" evidence="5">
    <location>
        <begin position="53"/>
        <end position="274"/>
    </location>
</feature>
<dbReference type="OrthoDB" id="9807888at2"/>
<feature type="chain" id="PRO_5039115390" evidence="4">
    <location>
        <begin position="24"/>
        <end position="292"/>
    </location>
</feature>
<keyword evidence="7" id="KW-1185">Reference proteome</keyword>
<dbReference type="EMBL" id="SZPY01000001">
    <property type="protein sequence ID" value="TKI64587.1"/>
    <property type="molecule type" value="Genomic_DNA"/>
</dbReference>